<keyword evidence="4" id="KW-1185">Reference proteome</keyword>
<dbReference type="EMBL" id="CP034433">
    <property type="protein sequence ID" value="AZN38121.1"/>
    <property type="molecule type" value="Genomic_DNA"/>
</dbReference>
<proteinExistence type="predicted"/>
<accession>A0A3S8ZXB8</accession>
<dbReference type="AlphaFoldDB" id="A0A3S8ZXB8"/>
<dbReference type="Proteomes" id="UP000282438">
    <property type="component" value="Chromosome"/>
</dbReference>
<dbReference type="Gene3D" id="2.40.160.20">
    <property type="match status" value="1"/>
</dbReference>
<reference evidence="3 4" key="1">
    <citation type="submission" date="2018-12" db="EMBL/GenBank/DDBJ databases">
        <title>Complete genome sequence of Iodobacter sp. H11R3.</title>
        <authorList>
            <person name="Bae J.-W."/>
        </authorList>
    </citation>
    <scope>NUCLEOTIDE SEQUENCE [LARGE SCALE GENOMIC DNA]</scope>
    <source>
        <strain evidence="3 4">H11R3</strain>
    </source>
</reference>
<dbReference type="KEGG" id="iod:EJO50_08660"/>
<organism evidence="3 4">
    <name type="scientific">Iodobacter ciconiae</name>
    <dbReference type="NCBI Taxonomy" id="2496266"/>
    <lineage>
        <taxon>Bacteria</taxon>
        <taxon>Pseudomonadati</taxon>
        <taxon>Pseudomonadota</taxon>
        <taxon>Betaproteobacteria</taxon>
        <taxon>Neisseriales</taxon>
        <taxon>Chitinibacteraceae</taxon>
        <taxon>Iodobacter</taxon>
    </lineage>
</organism>
<protein>
    <recommendedName>
        <fullName evidence="2">Outer membrane protein OmpA-like transmembrane domain-containing protein</fullName>
    </recommendedName>
</protein>
<dbReference type="Pfam" id="PF01389">
    <property type="entry name" value="OmpA_membrane"/>
    <property type="match status" value="1"/>
</dbReference>
<dbReference type="SUPFAM" id="SSF56925">
    <property type="entry name" value="OMPA-like"/>
    <property type="match status" value="1"/>
</dbReference>
<gene>
    <name evidence="3" type="ORF">EJO50_08660</name>
</gene>
<evidence type="ECO:0000313" key="4">
    <source>
        <dbReference type="Proteomes" id="UP000282438"/>
    </source>
</evidence>
<dbReference type="GO" id="GO:0009279">
    <property type="term" value="C:cell outer membrane"/>
    <property type="evidence" value="ECO:0007669"/>
    <property type="project" value="UniProtKB-SubCell"/>
</dbReference>
<evidence type="ECO:0000259" key="2">
    <source>
        <dbReference type="Pfam" id="PF01389"/>
    </source>
</evidence>
<dbReference type="InterPro" id="IPR011250">
    <property type="entry name" value="OMP/PagP_B-barrel"/>
</dbReference>
<evidence type="ECO:0000256" key="1">
    <source>
        <dbReference type="ARBA" id="ARBA00004442"/>
    </source>
</evidence>
<feature type="domain" description="Outer membrane protein OmpA-like transmembrane" evidence="2">
    <location>
        <begin position="13"/>
        <end position="71"/>
    </location>
</feature>
<evidence type="ECO:0000313" key="3">
    <source>
        <dbReference type="EMBL" id="AZN38121.1"/>
    </source>
</evidence>
<name>A0A3S8ZXB8_9NEIS</name>
<dbReference type="InterPro" id="IPR000498">
    <property type="entry name" value="OmpA-like_TM_dom"/>
</dbReference>
<comment type="subcellular location">
    <subcellularLocation>
        <location evidence="1">Cell outer membrane</location>
    </subcellularLocation>
</comment>
<sequence length="72" mass="8450">MSLAGRYKRIKKSFQYIIYNTGLAPLLAADFEYKLSKTWKTMLEYQWINKIGSDTTEGSSLNTIHARLSYHW</sequence>